<keyword evidence="12" id="KW-1185">Reference proteome</keyword>
<gene>
    <name evidence="11" type="primary">pknG</name>
    <name evidence="11" type="ORF">MSG_00612</name>
</gene>
<dbReference type="GO" id="GO:0005524">
    <property type="term" value="F:ATP binding"/>
    <property type="evidence" value="ECO:0007669"/>
    <property type="project" value="UniProtKB-KW"/>
</dbReference>
<name>A0A1Z4ECU9_9MYCO</name>
<dbReference type="InterPro" id="IPR011009">
    <property type="entry name" value="Kinase-like_dom_sf"/>
</dbReference>
<keyword evidence="7" id="KW-0067">ATP-binding</keyword>
<dbReference type="PROSITE" id="PS00108">
    <property type="entry name" value="PROTEIN_KINASE_ST"/>
    <property type="match status" value="1"/>
</dbReference>
<evidence type="ECO:0000313" key="12">
    <source>
        <dbReference type="Proteomes" id="UP000217736"/>
    </source>
</evidence>
<evidence type="ECO:0000256" key="4">
    <source>
        <dbReference type="ARBA" id="ARBA00022679"/>
    </source>
</evidence>
<keyword evidence="6 11" id="KW-0418">Kinase</keyword>
<dbReference type="AlphaFoldDB" id="A0A1Z4ECU9"/>
<sequence>MSDPGKDPGKDLGKDAESPAAQQETEAEQSPGTQPPDTATGATTGRLHATQALFRPNFDDDDDDDLPHIVLGTMDTEPQDRMTVATRVLPPTRKLGGGLVEIPRVRDIDPLEALMTNPVVPESKRFCWNCGKPVGRSSSEGKGPSEGICPFCASPYPFLPQLNPGDIVAGQYEVKGCIAHGGLGWVYLAFDHNVNDRPVVLKGLVHSGDAEAQAIAMAERQFLAEVVHPQIVQIFNFVEHTDRHGDPVGYIVMEYIGGQSLKQGLKKDEKLPVAEAIAYLLEILPALSYLHSIGLVYNDLKPENIMLTEEQLELIDLGAVSRINSFGYLYGTPGFQAPEIVRTGPTIATDIYTVGRTLAALTLNLRTRNGRYADGLPDDDPLLKTYDSFGRLLRRATDPDPRRRFSSAEEMSAQMMGVLREVVAHDSGVARPGLSTIFSPSRSTFGVDLLVAHTDVYLDGQVHSEKLTAREIVTALPVPLVDPTDVAASVLQATVLSQPVQTLDSLRAARHGVLDAQGVDVSESIELPLMEVRALLDLGDVAKATRKLDDLAERVGWRWRLVWYRAVAELLTGDYDSAIKHFTEVLDTFPGELGPKLALAATGELAGRADEHKFYQTVWRTNDGVISAAFGLARSLSAEGDRIGAVRTLDEVPPASRHFTTARLTSAVTLLSGRSTTEITEEQIRDAARRVEALPATEPRVLQIRALVLGGAMDWLEDNEASTNHILGFPFTEHGLRLGVEASLRSLARVAPTQRHRYTLVDMANRVRPTSTF</sequence>
<dbReference type="Pfam" id="PF16919">
    <property type="entry name" value="PknG_rubred"/>
    <property type="match status" value="1"/>
</dbReference>
<keyword evidence="5" id="KW-0547">Nucleotide-binding</keyword>
<comment type="catalytic activity">
    <reaction evidence="8">
        <text>L-threonyl-[protein] + ATP = O-phospho-L-threonyl-[protein] + ADP + H(+)</text>
        <dbReference type="Rhea" id="RHEA:46608"/>
        <dbReference type="Rhea" id="RHEA-COMP:11060"/>
        <dbReference type="Rhea" id="RHEA-COMP:11605"/>
        <dbReference type="ChEBI" id="CHEBI:15378"/>
        <dbReference type="ChEBI" id="CHEBI:30013"/>
        <dbReference type="ChEBI" id="CHEBI:30616"/>
        <dbReference type="ChEBI" id="CHEBI:61977"/>
        <dbReference type="ChEBI" id="CHEBI:456216"/>
        <dbReference type="EC" id="2.7.11.1"/>
    </reaction>
</comment>
<reference evidence="12" key="1">
    <citation type="submission" date="2017-06" db="EMBL/GenBank/DDBJ databases">
        <title>Complete Genome Sequence of Mycobacterium shigaense.</title>
        <authorList>
            <person name="Fukano H."/>
            <person name="Yoshida M."/>
            <person name="Kazumi Y."/>
            <person name="Ogura Y."/>
            <person name="Mitarai S."/>
            <person name="Hayashi T."/>
            <person name="Hoshino Y."/>
        </authorList>
    </citation>
    <scope>NUCLEOTIDE SEQUENCE [LARGE SCALE GENOMIC DNA]</scope>
    <source>
        <strain evidence="12">UN-152</strain>
    </source>
</reference>
<feature type="region of interest" description="Disordered" evidence="10">
    <location>
        <begin position="1"/>
        <end position="65"/>
    </location>
</feature>
<dbReference type="PANTHER" id="PTHR24363:SF0">
    <property type="entry name" value="SERINE_THREONINE KINASE LIKE DOMAIN CONTAINING 1"/>
    <property type="match status" value="1"/>
</dbReference>
<evidence type="ECO:0000256" key="8">
    <source>
        <dbReference type="ARBA" id="ARBA00047899"/>
    </source>
</evidence>
<dbReference type="SMART" id="SM00220">
    <property type="entry name" value="S_TKc"/>
    <property type="match status" value="1"/>
</dbReference>
<dbReference type="Gene3D" id="3.30.200.20">
    <property type="entry name" value="Phosphorylase Kinase, domain 1"/>
    <property type="match status" value="1"/>
</dbReference>
<dbReference type="InterPro" id="IPR031636">
    <property type="entry name" value="PknG_TPR"/>
</dbReference>
<evidence type="ECO:0000256" key="10">
    <source>
        <dbReference type="SAM" id="MobiDB-lite"/>
    </source>
</evidence>
<dbReference type="FunFam" id="3.30.200.20:FF:000205">
    <property type="entry name" value="Serine/threonine protein kinase"/>
    <property type="match status" value="1"/>
</dbReference>
<evidence type="ECO:0000256" key="9">
    <source>
        <dbReference type="ARBA" id="ARBA00048679"/>
    </source>
</evidence>
<keyword evidence="3" id="KW-0723">Serine/threonine-protein kinase</keyword>
<evidence type="ECO:0000313" key="11">
    <source>
        <dbReference type="EMBL" id="BAX90776.1"/>
    </source>
</evidence>
<dbReference type="PANTHER" id="PTHR24363">
    <property type="entry name" value="SERINE/THREONINE PROTEIN KINASE"/>
    <property type="match status" value="1"/>
</dbReference>
<feature type="compositionally biased region" description="Polar residues" evidence="10">
    <location>
        <begin position="20"/>
        <end position="43"/>
    </location>
</feature>
<dbReference type="InterPro" id="IPR011990">
    <property type="entry name" value="TPR-like_helical_dom_sf"/>
</dbReference>
<dbReference type="InterPro" id="IPR031634">
    <property type="entry name" value="PknG_rubred"/>
</dbReference>
<proteinExistence type="predicted"/>
<accession>A0A1Z4ECU9</accession>
<dbReference type="Gene3D" id="1.10.510.10">
    <property type="entry name" value="Transferase(Phosphotransferase) domain 1"/>
    <property type="match status" value="1"/>
</dbReference>
<dbReference type="FunFam" id="1.10.510.10:FF:000306">
    <property type="entry name" value="Serine/threonine protein kinase"/>
    <property type="match status" value="1"/>
</dbReference>
<dbReference type="EC" id="2.7.11.1" evidence="1"/>
<dbReference type="EMBL" id="AP018164">
    <property type="protein sequence ID" value="BAX90776.1"/>
    <property type="molecule type" value="Genomic_DNA"/>
</dbReference>
<protein>
    <recommendedName>
        <fullName evidence="2">Serine/threonine-protein kinase PknG</fullName>
        <ecNumber evidence="1">2.7.11.1</ecNumber>
    </recommendedName>
</protein>
<dbReference type="SUPFAM" id="SSF48452">
    <property type="entry name" value="TPR-like"/>
    <property type="match status" value="1"/>
</dbReference>
<feature type="compositionally biased region" description="Basic and acidic residues" evidence="10">
    <location>
        <begin position="1"/>
        <end position="17"/>
    </location>
</feature>
<dbReference type="OrthoDB" id="137117at2"/>
<dbReference type="InterPro" id="IPR008271">
    <property type="entry name" value="Ser/Thr_kinase_AS"/>
</dbReference>
<dbReference type="PROSITE" id="PS50011">
    <property type="entry name" value="PROTEIN_KINASE_DOM"/>
    <property type="match status" value="1"/>
</dbReference>
<evidence type="ECO:0000256" key="1">
    <source>
        <dbReference type="ARBA" id="ARBA00012513"/>
    </source>
</evidence>
<dbReference type="InterPro" id="IPR000719">
    <property type="entry name" value="Prot_kinase_dom"/>
</dbReference>
<dbReference type="GO" id="GO:0004674">
    <property type="term" value="F:protein serine/threonine kinase activity"/>
    <property type="evidence" value="ECO:0007669"/>
    <property type="project" value="UniProtKB-KW"/>
</dbReference>
<evidence type="ECO:0000256" key="3">
    <source>
        <dbReference type="ARBA" id="ARBA00022527"/>
    </source>
</evidence>
<organism evidence="11 12">
    <name type="scientific">Mycobacterium shigaense</name>
    <dbReference type="NCBI Taxonomy" id="722731"/>
    <lineage>
        <taxon>Bacteria</taxon>
        <taxon>Bacillati</taxon>
        <taxon>Actinomycetota</taxon>
        <taxon>Actinomycetes</taxon>
        <taxon>Mycobacteriales</taxon>
        <taxon>Mycobacteriaceae</taxon>
        <taxon>Mycobacterium</taxon>
        <taxon>Mycobacterium simiae complex</taxon>
    </lineage>
</organism>
<dbReference type="RefSeq" id="WP_096436972.1">
    <property type="nucleotide sequence ID" value="NZ_AP018164.1"/>
</dbReference>
<dbReference type="FunFam" id="1.25.40.10:FF:000318">
    <property type="entry name" value="Serine/threonine protein kinase"/>
    <property type="match status" value="1"/>
</dbReference>
<dbReference type="SUPFAM" id="SSF56112">
    <property type="entry name" value="Protein kinase-like (PK-like)"/>
    <property type="match status" value="1"/>
</dbReference>
<dbReference type="Pfam" id="PF16918">
    <property type="entry name" value="PknG_TPR"/>
    <property type="match status" value="1"/>
</dbReference>
<evidence type="ECO:0000256" key="7">
    <source>
        <dbReference type="ARBA" id="ARBA00022840"/>
    </source>
</evidence>
<dbReference type="Proteomes" id="UP000217736">
    <property type="component" value="Chromosome"/>
</dbReference>
<dbReference type="CDD" id="cd14014">
    <property type="entry name" value="STKc_PknB_like"/>
    <property type="match status" value="1"/>
</dbReference>
<dbReference type="KEGG" id="mshg:MSG_00612"/>
<comment type="catalytic activity">
    <reaction evidence="9">
        <text>L-seryl-[protein] + ATP = O-phospho-L-seryl-[protein] + ADP + H(+)</text>
        <dbReference type="Rhea" id="RHEA:17989"/>
        <dbReference type="Rhea" id="RHEA-COMP:9863"/>
        <dbReference type="Rhea" id="RHEA-COMP:11604"/>
        <dbReference type="ChEBI" id="CHEBI:15378"/>
        <dbReference type="ChEBI" id="CHEBI:29999"/>
        <dbReference type="ChEBI" id="CHEBI:30616"/>
        <dbReference type="ChEBI" id="CHEBI:83421"/>
        <dbReference type="ChEBI" id="CHEBI:456216"/>
        <dbReference type="EC" id="2.7.11.1"/>
    </reaction>
</comment>
<evidence type="ECO:0000256" key="2">
    <source>
        <dbReference type="ARBA" id="ARBA00014676"/>
    </source>
</evidence>
<evidence type="ECO:0000256" key="6">
    <source>
        <dbReference type="ARBA" id="ARBA00022777"/>
    </source>
</evidence>
<keyword evidence="4 11" id="KW-0808">Transferase</keyword>
<dbReference type="Pfam" id="PF00069">
    <property type="entry name" value="Pkinase"/>
    <property type="match status" value="1"/>
</dbReference>
<dbReference type="Gene3D" id="1.25.40.10">
    <property type="entry name" value="Tetratricopeptide repeat domain"/>
    <property type="match status" value="2"/>
</dbReference>
<evidence type="ECO:0000256" key="5">
    <source>
        <dbReference type="ARBA" id="ARBA00022741"/>
    </source>
</evidence>